<name>A0A7G2DAB0_9EURY</name>
<protein>
    <submittedName>
        <fullName evidence="1">Uncharacterized protein</fullName>
    </submittedName>
</protein>
<organism evidence="1 2">
    <name type="scientific">Thermococcus camini</name>
    <dbReference type="NCBI Taxonomy" id="2016373"/>
    <lineage>
        <taxon>Archaea</taxon>
        <taxon>Methanobacteriati</taxon>
        <taxon>Methanobacteriota</taxon>
        <taxon>Thermococci</taxon>
        <taxon>Thermococcales</taxon>
        <taxon>Thermococcaceae</taxon>
        <taxon>Thermococcus</taxon>
    </lineage>
</organism>
<dbReference type="RefSeq" id="WP_188202520.1">
    <property type="nucleotide sequence ID" value="NZ_LR881183.1"/>
</dbReference>
<proteinExistence type="predicted"/>
<dbReference type="EMBL" id="LR881183">
    <property type="protein sequence ID" value="CAD5244860.1"/>
    <property type="molecule type" value="Genomic_DNA"/>
</dbReference>
<evidence type="ECO:0000313" key="1">
    <source>
        <dbReference type="EMBL" id="CAD5244860.1"/>
    </source>
</evidence>
<accession>A0A7G2DAB0</accession>
<evidence type="ECO:0000313" key="2">
    <source>
        <dbReference type="Proteomes" id="UP000516304"/>
    </source>
</evidence>
<dbReference type="AlphaFoldDB" id="A0A7G2DAB0"/>
<reference evidence="1 2" key="1">
    <citation type="submission" date="2020-09" db="EMBL/GenBank/DDBJ databases">
        <authorList>
            <person name="Courtine D."/>
        </authorList>
    </citation>
    <scope>NUCLEOTIDE SEQUENCE [LARGE SCALE GENOMIC DNA]</scope>
    <source>
        <strain evidence="1 2">IRI35c</strain>
    </source>
</reference>
<keyword evidence="2" id="KW-1185">Reference proteome</keyword>
<dbReference type="GeneID" id="58919449"/>
<sequence>MASDVRAIEIMLKTDENARRSISAWIVQIAKKIHEKPEDVVWFFEMRQLMDEVERLAETTTDEELEEWERELEAEQSGIDRPLEELLEMGRRSFKKFKRIEVKLRELGVV</sequence>
<gene>
    <name evidence="1" type="ORF">TIRI35C_1706</name>
</gene>
<dbReference type="KEGG" id="tcq:TIRI35C_1706"/>
<dbReference type="Proteomes" id="UP000516304">
    <property type="component" value="Chromosome TIRI35C"/>
</dbReference>